<evidence type="ECO:0000313" key="3">
    <source>
        <dbReference type="EMBL" id="RVW78449.1"/>
    </source>
</evidence>
<feature type="compositionally biased region" description="Basic and acidic residues" evidence="1">
    <location>
        <begin position="357"/>
        <end position="377"/>
    </location>
</feature>
<sequence>MSQRPPTLYHWPRVPQTAIPRAQRSIRQFSKLGMPLSRAFYKLMEGGLLTQLLGLYPSLCHLSSRWTFTVLIIKGSSIPFTLRPDDDDLEERDVQIVNHSGRVDQPPPLVARPFDGTVSHEEVRRKDDKILRQLLSHKVPFVLLDNGSALNVCPLATAIALGYAPSDFGPSTQTTLEVGDFCRDLVVMSFNQHSNTMVLNMMRGMSFMPGLGYMAHLHRERVRARLTCTPFYYPVRLYRMSLVDYFVRGSETHPHMLRDETSGTPVLVMIVHSLPDQANFLSLCFLEETTDCGVDVEPTGIAEMVQPESASPFDLFGVSAIEVDEEIQTVLTLELMENVTVGDDEFEDTFGFIKEHDEIAQPDSSRDSSDHDSDPINERVSPVTRDVETIDFGTENQSRKLKIGSPLSTDERDRLIHLLKSYLDVFAWSYEDMQDGKVRVCVDFRDLNKASHKDDFPFPHIDLLVDSTTGHSMLSFMDGFFGYNQILMALEDMKKTTFITEWGTYCYRVMPFGLKNAGSGSPSGSREILLEDLEIQVEAKPQEMHFGVTSGKLLGHMVSERGLRLTQIRSEPYWTCLCRRLRKRSGFSEQIIVHQSFHSQIDRHMRAHISSFEEEPTNGLE</sequence>
<comment type="caution">
    <text evidence="3">The sequence shown here is derived from an EMBL/GenBank/DDBJ whole genome shotgun (WGS) entry which is preliminary data.</text>
</comment>
<dbReference type="Gene3D" id="3.30.70.270">
    <property type="match status" value="1"/>
</dbReference>
<dbReference type="EMBL" id="QGNW01000296">
    <property type="protein sequence ID" value="RVW78449.1"/>
    <property type="molecule type" value="Genomic_DNA"/>
</dbReference>
<name>A0A438H220_VITVI</name>
<reference evidence="3 4" key="1">
    <citation type="journal article" date="2018" name="PLoS Genet.">
        <title>Population sequencing reveals clonal diversity and ancestral inbreeding in the grapevine cultivar Chardonnay.</title>
        <authorList>
            <person name="Roach M.J."/>
            <person name="Johnson D.L."/>
            <person name="Bohlmann J."/>
            <person name="van Vuuren H.J."/>
            <person name="Jones S.J."/>
            <person name="Pretorius I.S."/>
            <person name="Schmidt S.A."/>
            <person name="Borneman A.R."/>
        </authorList>
    </citation>
    <scope>NUCLEOTIDE SEQUENCE [LARGE SCALE GENOMIC DNA]</scope>
    <source>
        <strain evidence="4">cv. Chardonnay</strain>
        <tissue evidence="3">Leaf</tissue>
    </source>
</reference>
<dbReference type="Proteomes" id="UP000288805">
    <property type="component" value="Unassembled WGS sequence"/>
</dbReference>
<evidence type="ECO:0000256" key="1">
    <source>
        <dbReference type="SAM" id="MobiDB-lite"/>
    </source>
</evidence>
<organism evidence="3 4">
    <name type="scientific">Vitis vinifera</name>
    <name type="common">Grape</name>
    <dbReference type="NCBI Taxonomy" id="29760"/>
    <lineage>
        <taxon>Eukaryota</taxon>
        <taxon>Viridiplantae</taxon>
        <taxon>Streptophyta</taxon>
        <taxon>Embryophyta</taxon>
        <taxon>Tracheophyta</taxon>
        <taxon>Spermatophyta</taxon>
        <taxon>Magnoliopsida</taxon>
        <taxon>eudicotyledons</taxon>
        <taxon>Gunneridae</taxon>
        <taxon>Pentapetalae</taxon>
        <taxon>rosids</taxon>
        <taxon>Vitales</taxon>
        <taxon>Vitaceae</taxon>
        <taxon>Viteae</taxon>
        <taxon>Vitis</taxon>
    </lineage>
</organism>
<dbReference type="AlphaFoldDB" id="A0A438H220"/>
<dbReference type="InterPro" id="IPR043128">
    <property type="entry name" value="Rev_trsase/Diguanyl_cyclase"/>
</dbReference>
<dbReference type="Gene3D" id="3.10.10.10">
    <property type="entry name" value="HIV Type 1 Reverse Transcriptase, subunit A, domain 1"/>
    <property type="match status" value="1"/>
</dbReference>
<dbReference type="InterPro" id="IPR000477">
    <property type="entry name" value="RT_dom"/>
</dbReference>
<evidence type="ECO:0000259" key="2">
    <source>
        <dbReference type="Pfam" id="PF00078"/>
    </source>
</evidence>
<dbReference type="CDD" id="cd01647">
    <property type="entry name" value="RT_LTR"/>
    <property type="match status" value="1"/>
</dbReference>
<dbReference type="InterPro" id="IPR043502">
    <property type="entry name" value="DNA/RNA_pol_sf"/>
</dbReference>
<evidence type="ECO:0000313" key="4">
    <source>
        <dbReference type="Proteomes" id="UP000288805"/>
    </source>
</evidence>
<feature type="domain" description="Reverse transcriptase" evidence="2">
    <location>
        <begin position="435"/>
        <end position="518"/>
    </location>
</feature>
<dbReference type="SUPFAM" id="SSF56672">
    <property type="entry name" value="DNA/RNA polymerases"/>
    <property type="match status" value="1"/>
</dbReference>
<dbReference type="Pfam" id="PF00078">
    <property type="entry name" value="RVT_1"/>
    <property type="match status" value="1"/>
</dbReference>
<dbReference type="PANTHER" id="PTHR24559">
    <property type="entry name" value="TRANSPOSON TY3-I GAG-POL POLYPROTEIN"/>
    <property type="match status" value="1"/>
</dbReference>
<dbReference type="InterPro" id="IPR053134">
    <property type="entry name" value="RNA-dir_DNA_polymerase"/>
</dbReference>
<protein>
    <submittedName>
        <fullName evidence="3">Transposon Ty3-I Gag-Pol polyprotein</fullName>
    </submittedName>
</protein>
<accession>A0A438H220</accession>
<proteinExistence type="predicted"/>
<gene>
    <name evidence="3" type="primary">TY3B-I_328</name>
    <name evidence="3" type="ORF">CK203_051427</name>
</gene>
<dbReference type="PANTHER" id="PTHR24559:SF457">
    <property type="entry name" value="RNA-DIRECTED DNA POLYMERASE HOMOLOG"/>
    <property type="match status" value="1"/>
</dbReference>
<feature type="region of interest" description="Disordered" evidence="1">
    <location>
        <begin position="357"/>
        <end position="385"/>
    </location>
</feature>